<evidence type="ECO:0000256" key="4">
    <source>
        <dbReference type="ARBA" id="ARBA00023315"/>
    </source>
</evidence>
<dbReference type="AlphaFoldDB" id="A0A1I7NFR9"/>
<dbReference type="Pfam" id="PF00132">
    <property type="entry name" value="Hexapep"/>
    <property type="match status" value="1"/>
</dbReference>
<sequence length="215" mass="23380">MTAPVAKTSANNDALLEDFVRLPGCELFPGEGEIRVGYRSYANPGTIIRPFTQIGRYCSIGRRCSINAGAHSVDRLSTHPFVSVVNRKPSPSPSPSQPIPPRMTLRIGNDVWIGDHAVIVSGVTVGDGAVIGAGAVVTKDVPPYAIVGGIPAHIIRKRFSDAIIEDLLEIKWWDYEERLFTDIPMTDITKTIDVLKARVATGDYSKIAPHHALKQ</sequence>
<dbReference type="GO" id="GO:0016746">
    <property type="term" value="F:acyltransferase activity"/>
    <property type="evidence" value="ECO:0007669"/>
    <property type="project" value="UniProtKB-KW"/>
</dbReference>
<keyword evidence="3" id="KW-0677">Repeat</keyword>
<dbReference type="InterPro" id="IPR018357">
    <property type="entry name" value="Hexapep_transf_CS"/>
</dbReference>
<dbReference type="CDD" id="cd03349">
    <property type="entry name" value="LbH_XAT"/>
    <property type="match status" value="1"/>
</dbReference>
<evidence type="ECO:0000256" key="2">
    <source>
        <dbReference type="ARBA" id="ARBA00022679"/>
    </source>
</evidence>
<dbReference type="InterPro" id="IPR011004">
    <property type="entry name" value="Trimer_LpxA-like_sf"/>
</dbReference>
<name>A0A1I7NFR9_9HYPH</name>
<dbReference type="EMBL" id="FPCH01000002">
    <property type="protein sequence ID" value="SFV33498.1"/>
    <property type="molecule type" value="Genomic_DNA"/>
</dbReference>
<dbReference type="STRING" id="51670.SAMN04488557_2015"/>
<dbReference type="Gene3D" id="2.160.10.10">
    <property type="entry name" value="Hexapeptide repeat proteins"/>
    <property type="match status" value="1"/>
</dbReference>
<dbReference type="SUPFAM" id="SSF51161">
    <property type="entry name" value="Trimeric LpxA-like enzymes"/>
    <property type="match status" value="1"/>
</dbReference>
<dbReference type="PANTHER" id="PTHR43300">
    <property type="entry name" value="ACETYLTRANSFERASE"/>
    <property type="match status" value="1"/>
</dbReference>
<dbReference type="PROSITE" id="PS00101">
    <property type="entry name" value="HEXAPEP_TRANSFERASES"/>
    <property type="match status" value="1"/>
</dbReference>
<protein>
    <submittedName>
        <fullName evidence="5">Transferase hexapeptide (Six repeat-containing protein)</fullName>
    </submittedName>
</protein>
<evidence type="ECO:0000313" key="5">
    <source>
        <dbReference type="EMBL" id="SFV33498.1"/>
    </source>
</evidence>
<keyword evidence="4" id="KW-0012">Acyltransferase</keyword>
<evidence type="ECO:0000313" key="6">
    <source>
        <dbReference type="Proteomes" id="UP000199423"/>
    </source>
</evidence>
<gene>
    <name evidence="5" type="ORF">SAMN04488557_2015</name>
</gene>
<organism evidence="5 6">
    <name type="scientific">Hyphomicrobium facile</name>
    <dbReference type="NCBI Taxonomy" id="51670"/>
    <lineage>
        <taxon>Bacteria</taxon>
        <taxon>Pseudomonadati</taxon>
        <taxon>Pseudomonadota</taxon>
        <taxon>Alphaproteobacteria</taxon>
        <taxon>Hyphomicrobiales</taxon>
        <taxon>Hyphomicrobiaceae</taxon>
        <taxon>Hyphomicrobium</taxon>
    </lineage>
</organism>
<evidence type="ECO:0000256" key="1">
    <source>
        <dbReference type="ARBA" id="ARBA00007274"/>
    </source>
</evidence>
<dbReference type="InterPro" id="IPR050179">
    <property type="entry name" value="Trans_hexapeptide_repeat"/>
</dbReference>
<accession>A0A1I7NFR9</accession>
<evidence type="ECO:0000256" key="3">
    <source>
        <dbReference type="ARBA" id="ARBA00022737"/>
    </source>
</evidence>
<dbReference type="OrthoDB" id="9815592at2"/>
<dbReference type="Proteomes" id="UP000199423">
    <property type="component" value="Unassembled WGS sequence"/>
</dbReference>
<proteinExistence type="inferred from homology"/>
<keyword evidence="6" id="KW-1185">Reference proteome</keyword>
<reference evidence="6" key="1">
    <citation type="submission" date="2016-10" db="EMBL/GenBank/DDBJ databases">
        <authorList>
            <person name="Varghese N."/>
            <person name="Submissions S."/>
        </authorList>
    </citation>
    <scope>NUCLEOTIDE SEQUENCE [LARGE SCALE GENOMIC DNA]</scope>
    <source>
        <strain evidence="6">DSM 1565</strain>
    </source>
</reference>
<dbReference type="PANTHER" id="PTHR43300:SF11">
    <property type="entry name" value="ACETYLTRANSFERASE RV3034C-RELATED"/>
    <property type="match status" value="1"/>
</dbReference>
<keyword evidence="2 5" id="KW-0808">Transferase</keyword>
<comment type="similarity">
    <text evidence="1">Belongs to the transferase hexapeptide repeat family.</text>
</comment>
<dbReference type="InterPro" id="IPR001451">
    <property type="entry name" value="Hexapep"/>
</dbReference>